<dbReference type="EMBL" id="UOEI01000387">
    <property type="protein sequence ID" value="VAW04179.1"/>
    <property type="molecule type" value="Genomic_DNA"/>
</dbReference>
<gene>
    <name evidence="1" type="ORF">MNBD_ACTINO01-1621</name>
</gene>
<evidence type="ECO:0008006" key="2">
    <source>
        <dbReference type="Google" id="ProtNLM"/>
    </source>
</evidence>
<evidence type="ECO:0000313" key="1">
    <source>
        <dbReference type="EMBL" id="VAW04179.1"/>
    </source>
</evidence>
<name>A0A3B0SUU1_9ZZZZ</name>
<sequence length="86" mass="9656">MVVSVCVERDRPGEDVDIRDIVAGIEASTLIMHRIDDRDCPVEGSRWLADHIPNATLVELEGRDHLPQINSDEIMDTIEEFLASLT</sequence>
<dbReference type="InterPro" id="IPR029058">
    <property type="entry name" value="AB_hydrolase_fold"/>
</dbReference>
<accession>A0A3B0SUU1</accession>
<organism evidence="1">
    <name type="scientific">hydrothermal vent metagenome</name>
    <dbReference type="NCBI Taxonomy" id="652676"/>
    <lineage>
        <taxon>unclassified sequences</taxon>
        <taxon>metagenomes</taxon>
        <taxon>ecological metagenomes</taxon>
    </lineage>
</organism>
<proteinExistence type="predicted"/>
<protein>
    <recommendedName>
        <fullName evidence="2">AB hydrolase-1 domain-containing protein</fullName>
    </recommendedName>
</protein>
<dbReference type="Gene3D" id="3.40.50.1820">
    <property type="entry name" value="alpha/beta hydrolase"/>
    <property type="match status" value="1"/>
</dbReference>
<dbReference type="AlphaFoldDB" id="A0A3B0SUU1"/>
<dbReference type="SUPFAM" id="SSF53474">
    <property type="entry name" value="alpha/beta-Hydrolases"/>
    <property type="match status" value="1"/>
</dbReference>
<reference evidence="1" key="1">
    <citation type="submission" date="2018-06" db="EMBL/GenBank/DDBJ databases">
        <authorList>
            <person name="Zhirakovskaya E."/>
        </authorList>
    </citation>
    <scope>NUCLEOTIDE SEQUENCE</scope>
</reference>